<evidence type="ECO:0000256" key="2">
    <source>
        <dbReference type="ARBA" id="ARBA00004123"/>
    </source>
</evidence>
<protein>
    <recommendedName>
        <fullName evidence="9">DDE Tnp4 domain-containing protein</fullName>
    </recommendedName>
</protein>
<dbReference type="AlphaFoldDB" id="A0AAD7RA55"/>
<evidence type="ECO:0000313" key="11">
    <source>
        <dbReference type="Proteomes" id="UP001221898"/>
    </source>
</evidence>
<feature type="domain" description="DDE Tnp4" evidence="9">
    <location>
        <begin position="110"/>
        <end position="259"/>
    </location>
</feature>
<evidence type="ECO:0000256" key="5">
    <source>
        <dbReference type="ARBA" id="ARBA00022723"/>
    </source>
</evidence>
<dbReference type="EMBL" id="JAINUG010000393">
    <property type="protein sequence ID" value="KAJ8372608.1"/>
    <property type="molecule type" value="Genomic_DNA"/>
</dbReference>
<evidence type="ECO:0000256" key="4">
    <source>
        <dbReference type="ARBA" id="ARBA00022722"/>
    </source>
</evidence>
<dbReference type="InterPro" id="IPR045249">
    <property type="entry name" value="HARBI1-like"/>
</dbReference>
<dbReference type="GO" id="GO:0004518">
    <property type="term" value="F:nuclease activity"/>
    <property type="evidence" value="ECO:0007669"/>
    <property type="project" value="UniProtKB-KW"/>
</dbReference>
<keyword evidence="4" id="KW-0540">Nuclease</keyword>
<keyword evidence="8" id="KW-0812">Transmembrane</keyword>
<evidence type="ECO:0000313" key="10">
    <source>
        <dbReference type="EMBL" id="KAJ8372608.1"/>
    </source>
</evidence>
<keyword evidence="5" id="KW-0479">Metal-binding</keyword>
<comment type="caution">
    <text evidence="10">The sequence shown here is derived from an EMBL/GenBank/DDBJ whole genome shotgun (WGS) entry which is preliminary data.</text>
</comment>
<evidence type="ECO:0000256" key="7">
    <source>
        <dbReference type="ARBA" id="ARBA00023242"/>
    </source>
</evidence>
<dbReference type="GO" id="GO:0046872">
    <property type="term" value="F:metal ion binding"/>
    <property type="evidence" value="ECO:0007669"/>
    <property type="project" value="UniProtKB-KW"/>
</dbReference>
<keyword evidence="6" id="KW-0378">Hydrolase</keyword>
<dbReference type="PANTHER" id="PTHR22930">
    <property type="match status" value="1"/>
</dbReference>
<feature type="transmembrane region" description="Helical" evidence="8">
    <location>
        <begin position="12"/>
        <end position="36"/>
    </location>
</feature>
<gene>
    <name evidence="10" type="ORF">AAFF_G00280730</name>
</gene>
<reference evidence="10" key="1">
    <citation type="journal article" date="2023" name="Science">
        <title>Genome structures resolve the early diversification of teleost fishes.</title>
        <authorList>
            <person name="Parey E."/>
            <person name="Louis A."/>
            <person name="Montfort J."/>
            <person name="Bouchez O."/>
            <person name="Roques C."/>
            <person name="Iampietro C."/>
            <person name="Lluch J."/>
            <person name="Castinel A."/>
            <person name="Donnadieu C."/>
            <person name="Desvignes T."/>
            <person name="Floi Bucao C."/>
            <person name="Jouanno E."/>
            <person name="Wen M."/>
            <person name="Mejri S."/>
            <person name="Dirks R."/>
            <person name="Jansen H."/>
            <person name="Henkel C."/>
            <person name="Chen W.J."/>
            <person name="Zahm M."/>
            <person name="Cabau C."/>
            <person name="Klopp C."/>
            <person name="Thompson A.W."/>
            <person name="Robinson-Rechavi M."/>
            <person name="Braasch I."/>
            <person name="Lecointre G."/>
            <person name="Bobe J."/>
            <person name="Postlethwait J.H."/>
            <person name="Berthelot C."/>
            <person name="Roest Crollius H."/>
            <person name="Guiguen Y."/>
        </authorList>
    </citation>
    <scope>NUCLEOTIDE SEQUENCE</scope>
    <source>
        <strain evidence="10">NC1722</strain>
    </source>
</reference>
<keyword evidence="11" id="KW-1185">Reference proteome</keyword>
<keyword evidence="7" id="KW-0539">Nucleus</keyword>
<sequence length="323" mass="35962">MRRTTPPLWPWGLSFLKMSFFCNSVGLFLFGYTAYLDHIGAVISQLNVTVPPTLRLASFLMLISITGEVASAIWECLVSEFMPVPKKEDWMTITEEFRQRWNFPNCLGSIDGKHVVIQAPSKSGSLFFNYKGTYSIVLLAVVDARYRFRVVDIGAYGRTSDGGTVASSKFGKALQNGRLGDGSSPKTGCCQKQSTWDANPMSNLSRRNRVFNYQLSHARMIVENTLSILSAQWRMYRRVIGTSPGNVEKCVKATCVLHNFMRWTAKGPAAASVLEREAPDPVALQGIRRVGTNNTTREAIHVRETLASYFSAEGAVPWQNNLA</sequence>
<evidence type="ECO:0000256" key="6">
    <source>
        <dbReference type="ARBA" id="ARBA00022801"/>
    </source>
</evidence>
<dbReference type="Proteomes" id="UP001221898">
    <property type="component" value="Unassembled WGS sequence"/>
</dbReference>
<name>A0AAD7RA55_9TELE</name>
<keyword evidence="8" id="KW-0472">Membrane</keyword>
<dbReference type="PANTHER" id="PTHR22930:SF279">
    <property type="entry name" value="SIMILAR TO ENSANGP00000010363"/>
    <property type="match status" value="1"/>
</dbReference>
<dbReference type="InterPro" id="IPR027806">
    <property type="entry name" value="HARBI1_dom"/>
</dbReference>
<accession>A0AAD7RA55</accession>
<proteinExistence type="inferred from homology"/>
<dbReference type="GO" id="GO:0016787">
    <property type="term" value="F:hydrolase activity"/>
    <property type="evidence" value="ECO:0007669"/>
    <property type="project" value="UniProtKB-KW"/>
</dbReference>
<comment type="cofactor">
    <cofactor evidence="1">
        <name>a divalent metal cation</name>
        <dbReference type="ChEBI" id="CHEBI:60240"/>
    </cofactor>
</comment>
<dbReference type="Pfam" id="PF13359">
    <property type="entry name" value="DDE_Tnp_4"/>
    <property type="match status" value="1"/>
</dbReference>
<evidence type="ECO:0000256" key="3">
    <source>
        <dbReference type="ARBA" id="ARBA00006958"/>
    </source>
</evidence>
<evidence type="ECO:0000259" key="9">
    <source>
        <dbReference type="Pfam" id="PF13359"/>
    </source>
</evidence>
<evidence type="ECO:0000256" key="8">
    <source>
        <dbReference type="SAM" id="Phobius"/>
    </source>
</evidence>
<comment type="subcellular location">
    <subcellularLocation>
        <location evidence="2">Nucleus</location>
    </subcellularLocation>
</comment>
<keyword evidence="8" id="KW-1133">Transmembrane helix</keyword>
<evidence type="ECO:0000256" key="1">
    <source>
        <dbReference type="ARBA" id="ARBA00001968"/>
    </source>
</evidence>
<organism evidence="10 11">
    <name type="scientific">Aldrovandia affinis</name>
    <dbReference type="NCBI Taxonomy" id="143900"/>
    <lineage>
        <taxon>Eukaryota</taxon>
        <taxon>Metazoa</taxon>
        <taxon>Chordata</taxon>
        <taxon>Craniata</taxon>
        <taxon>Vertebrata</taxon>
        <taxon>Euteleostomi</taxon>
        <taxon>Actinopterygii</taxon>
        <taxon>Neopterygii</taxon>
        <taxon>Teleostei</taxon>
        <taxon>Notacanthiformes</taxon>
        <taxon>Halosauridae</taxon>
        <taxon>Aldrovandia</taxon>
    </lineage>
</organism>
<comment type="similarity">
    <text evidence="3">Belongs to the HARBI1 family.</text>
</comment>
<dbReference type="GO" id="GO:0005634">
    <property type="term" value="C:nucleus"/>
    <property type="evidence" value="ECO:0007669"/>
    <property type="project" value="UniProtKB-SubCell"/>
</dbReference>